<evidence type="ECO:0000313" key="7">
    <source>
        <dbReference type="EMBL" id="ETX01574.1"/>
    </source>
</evidence>
<evidence type="ECO:0000256" key="2">
    <source>
        <dbReference type="ARBA" id="ARBA00022630"/>
    </source>
</evidence>
<dbReference type="PANTHER" id="PTHR43400:SF10">
    <property type="entry name" value="3-OXOSTEROID 1-DEHYDROGENASE"/>
    <property type="match status" value="1"/>
</dbReference>
<feature type="domain" description="FAD-dependent oxidoreductase 2 FAD-binding" evidence="6">
    <location>
        <begin position="8"/>
        <end position="501"/>
    </location>
</feature>
<evidence type="ECO:0000256" key="5">
    <source>
        <dbReference type="SAM" id="MobiDB-lite"/>
    </source>
</evidence>
<dbReference type="PATRIC" id="fig|1429439.4.peg.6242"/>
<dbReference type="Gene3D" id="3.50.50.60">
    <property type="entry name" value="FAD/NAD(P)-binding domain"/>
    <property type="match status" value="2"/>
</dbReference>
<dbReference type="InterPro" id="IPR036188">
    <property type="entry name" value="FAD/NAD-bd_sf"/>
</dbReference>
<organism evidence="7 8">
    <name type="scientific">Candidatus Entotheonella gemina</name>
    <dbReference type="NCBI Taxonomy" id="1429439"/>
    <lineage>
        <taxon>Bacteria</taxon>
        <taxon>Pseudomonadati</taxon>
        <taxon>Nitrospinota/Tectimicrobiota group</taxon>
        <taxon>Candidatus Tectimicrobiota</taxon>
        <taxon>Candidatus Entotheonellia</taxon>
        <taxon>Candidatus Entotheonellales</taxon>
        <taxon>Candidatus Entotheonellaceae</taxon>
        <taxon>Candidatus Entotheonella</taxon>
    </lineage>
</organism>
<proteinExistence type="predicted"/>
<dbReference type="InterPro" id="IPR050315">
    <property type="entry name" value="FAD-oxidoreductase_2"/>
</dbReference>
<keyword evidence="2" id="KW-0285">Flavoprotein</keyword>
<dbReference type="GO" id="GO:0008202">
    <property type="term" value="P:steroid metabolic process"/>
    <property type="evidence" value="ECO:0007669"/>
    <property type="project" value="UniProtKB-ARBA"/>
</dbReference>
<dbReference type="InterPro" id="IPR003953">
    <property type="entry name" value="FAD-dep_OxRdtase_2_FAD-bd"/>
</dbReference>
<dbReference type="Proteomes" id="UP000019140">
    <property type="component" value="Unassembled WGS sequence"/>
</dbReference>
<dbReference type="HOGENOM" id="CLU_011398_4_3_7"/>
<reference evidence="7 8" key="1">
    <citation type="journal article" date="2014" name="Nature">
        <title>An environmental bacterial taxon with a large and distinct metabolic repertoire.</title>
        <authorList>
            <person name="Wilson M.C."/>
            <person name="Mori T."/>
            <person name="Ruckert C."/>
            <person name="Uria A.R."/>
            <person name="Helf M.J."/>
            <person name="Takada K."/>
            <person name="Gernert C."/>
            <person name="Steffens U.A."/>
            <person name="Heycke N."/>
            <person name="Schmitt S."/>
            <person name="Rinke C."/>
            <person name="Helfrich E.J."/>
            <person name="Brachmann A.O."/>
            <person name="Gurgui C."/>
            <person name="Wakimoto T."/>
            <person name="Kracht M."/>
            <person name="Crusemann M."/>
            <person name="Hentschel U."/>
            <person name="Abe I."/>
            <person name="Matsunaga S."/>
            <person name="Kalinowski J."/>
            <person name="Takeyama H."/>
            <person name="Piel J."/>
        </authorList>
    </citation>
    <scope>NUCLEOTIDE SEQUENCE [LARGE SCALE GENOMIC DNA]</scope>
    <source>
        <strain evidence="8">TSY2</strain>
    </source>
</reference>
<dbReference type="InterPro" id="IPR027477">
    <property type="entry name" value="Succ_DH/fumarate_Rdtase_cat_sf"/>
</dbReference>
<evidence type="ECO:0000256" key="3">
    <source>
        <dbReference type="ARBA" id="ARBA00022827"/>
    </source>
</evidence>
<dbReference type="EMBL" id="AZHX01001607">
    <property type="protein sequence ID" value="ETX01574.1"/>
    <property type="molecule type" value="Genomic_DNA"/>
</dbReference>
<dbReference type="PANTHER" id="PTHR43400">
    <property type="entry name" value="FUMARATE REDUCTASE"/>
    <property type="match status" value="1"/>
</dbReference>
<sequence>MIWNETTDVIVVGCGFAGATAAIAAHDAGAEVVLLEKMPEPGGISICSGGGLRMASDAQAAFAYLQATNAGTTPDEVLQVLAEGMVELPEQVEALAKINRAVVARREAPAIYPFEGQEVFGFCLIESIPDFDAQAAYPNVRTLGTGVLLFKVLHDNLDARGIAIRCNTAAERLITGAGKEVLGLRVNEGGQTATIQARRGVILACGGFEANPAMQAQYWEEKPVLATTFFGNTGDGIRMALDAGADLWHMWHYHGTYGFRTPDGGMGIRTKRLPDWPPNREQSAQEAADARETRDVLDTASGNRPAVPMPWILLDRDGHRFMNEYEPYMQDTGHRGLARFRPETQDFPRIPCWLIADENGRQQFAWGQPLYNGRDINLMWSPDNLAEVESGLIGRADSLPELAQALGVEPDALQQALSRWNTSCQQEYDPDFRRPPSSMMPVEQPPFYYAPIWPLVSNTQGGPVHDAAQHILDPYGDPIPRLFSAGELGSAFGHLYLSGGNLAECLITGRIAGREAAALPAWVGVPNETP</sequence>
<evidence type="ECO:0000256" key="1">
    <source>
        <dbReference type="ARBA" id="ARBA00001974"/>
    </source>
</evidence>
<dbReference type="AlphaFoldDB" id="W4LU41"/>
<dbReference type="Gene3D" id="3.90.700.10">
    <property type="entry name" value="Succinate dehydrogenase/fumarate reductase flavoprotein, catalytic domain"/>
    <property type="match status" value="1"/>
</dbReference>
<gene>
    <name evidence="7" type="ORF">ETSY2_36975</name>
</gene>
<name>W4LU41_9BACT</name>
<dbReference type="Pfam" id="PF00890">
    <property type="entry name" value="FAD_binding_2"/>
    <property type="match status" value="1"/>
</dbReference>
<keyword evidence="3" id="KW-0274">FAD</keyword>
<keyword evidence="4" id="KW-0560">Oxidoreductase</keyword>
<comment type="cofactor">
    <cofactor evidence="1">
        <name>FAD</name>
        <dbReference type="ChEBI" id="CHEBI:57692"/>
    </cofactor>
</comment>
<evidence type="ECO:0000313" key="8">
    <source>
        <dbReference type="Proteomes" id="UP000019140"/>
    </source>
</evidence>
<feature type="compositionally biased region" description="Basic and acidic residues" evidence="5">
    <location>
        <begin position="288"/>
        <end position="297"/>
    </location>
</feature>
<feature type="region of interest" description="Disordered" evidence="5">
    <location>
        <begin position="272"/>
        <end position="301"/>
    </location>
</feature>
<accession>W4LU41</accession>
<dbReference type="SUPFAM" id="SSF56425">
    <property type="entry name" value="Succinate dehydrogenase/fumarate reductase flavoprotein, catalytic domain"/>
    <property type="match status" value="1"/>
</dbReference>
<dbReference type="GO" id="GO:0016491">
    <property type="term" value="F:oxidoreductase activity"/>
    <property type="evidence" value="ECO:0007669"/>
    <property type="project" value="UniProtKB-KW"/>
</dbReference>
<evidence type="ECO:0000259" key="6">
    <source>
        <dbReference type="Pfam" id="PF00890"/>
    </source>
</evidence>
<comment type="caution">
    <text evidence="7">The sequence shown here is derived from an EMBL/GenBank/DDBJ whole genome shotgun (WGS) entry which is preliminary data.</text>
</comment>
<protein>
    <recommendedName>
        <fullName evidence="6">FAD-dependent oxidoreductase 2 FAD-binding domain-containing protein</fullName>
    </recommendedName>
</protein>
<evidence type="ECO:0000256" key="4">
    <source>
        <dbReference type="ARBA" id="ARBA00023002"/>
    </source>
</evidence>
<dbReference type="SUPFAM" id="SSF51905">
    <property type="entry name" value="FAD/NAD(P)-binding domain"/>
    <property type="match status" value="1"/>
</dbReference>
<keyword evidence="8" id="KW-1185">Reference proteome</keyword>